<evidence type="ECO:0000313" key="1">
    <source>
        <dbReference type="EMBL" id="DAE33062.1"/>
    </source>
</evidence>
<name>A0A8S5RP32_9VIRU</name>
<protein>
    <submittedName>
        <fullName evidence="1">Uncharacterized protein</fullName>
    </submittedName>
</protein>
<organism evidence="1">
    <name type="scientific">virus sp. ctrcb4</name>
    <dbReference type="NCBI Taxonomy" id="2825824"/>
    <lineage>
        <taxon>Viruses</taxon>
    </lineage>
</organism>
<sequence>MDDILIRNFVSELYLTCENLILMERKNIFQLLQKKKLNNSLKTME</sequence>
<proteinExistence type="predicted"/>
<reference evidence="1" key="1">
    <citation type="journal article" date="2021" name="Proc. Natl. Acad. Sci. U.S.A.">
        <title>A Catalog of Tens of Thousands of Viruses from Human Metagenomes Reveals Hidden Associations with Chronic Diseases.</title>
        <authorList>
            <person name="Tisza M.J."/>
            <person name="Buck C.B."/>
        </authorList>
    </citation>
    <scope>NUCLEOTIDE SEQUENCE</scope>
    <source>
        <strain evidence="1">Ctrcb4</strain>
    </source>
</reference>
<dbReference type="EMBL" id="BK059132">
    <property type="protein sequence ID" value="DAE33062.1"/>
    <property type="molecule type" value="Genomic_DNA"/>
</dbReference>
<accession>A0A8S5RP32</accession>